<evidence type="ECO:0000256" key="8">
    <source>
        <dbReference type="ARBA" id="ARBA00022801"/>
    </source>
</evidence>
<dbReference type="EMBL" id="BDGJ01000187">
    <property type="protein sequence ID" value="GAW93906.1"/>
    <property type="molecule type" value="Genomic_DNA"/>
</dbReference>
<organism evidence="13 14">
    <name type="scientific">Calderihabitans maritimus</name>
    <dbReference type="NCBI Taxonomy" id="1246530"/>
    <lineage>
        <taxon>Bacteria</taxon>
        <taxon>Bacillati</taxon>
        <taxon>Bacillota</taxon>
        <taxon>Clostridia</taxon>
        <taxon>Neomoorellales</taxon>
        <taxon>Calderihabitantaceae</taxon>
        <taxon>Calderihabitans</taxon>
    </lineage>
</organism>
<dbReference type="Pfam" id="PF03167">
    <property type="entry name" value="UDG"/>
    <property type="match status" value="1"/>
</dbReference>
<evidence type="ECO:0000313" key="13">
    <source>
        <dbReference type="EMBL" id="GAW93906.1"/>
    </source>
</evidence>
<keyword evidence="7" id="KW-0227">DNA damage</keyword>
<dbReference type="InterPro" id="IPR005122">
    <property type="entry name" value="Uracil-DNA_glycosylase-like"/>
</dbReference>
<keyword evidence="14" id="KW-1185">Reference proteome</keyword>
<sequence>MKGGTVTDLQYKIEKVSSLAELEALCIQCQACPLAENRKQVVFGEGNPAARVIFVGEAPGAREDETGRPFVGAAGQVLNYLLEEAGIDRSQVYITSVNKCRPPRNRLPRQGEAAACYPYLKKQLELIKPQIIVCLGALATRWLIDRKAKISEVRGSWFYKNGQAFLPTFHPAAVLRDRRKAKLVVQDFQEVVRRWKS</sequence>
<proteinExistence type="inferred from homology"/>
<evidence type="ECO:0000256" key="2">
    <source>
        <dbReference type="ARBA" id="ARBA00006521"/>
    </source>
</evidence>
<feature type="domain" description="Uracil-DNA glycosylase-like" evidence="12">
    <location>
        <begin position="43"/>
        <end position="189"/>
    </location>
</feature>
<evidence type="ECO:0000256" key="10">
    <source>
        <dbReference type="ARBA" id="ARBA00023014"/>
    </source>
</evidence>
<dbReference type="RefSeq" id="WP_088554961.1">
    <property type="nucleotide sequence ID" value="NZ_BDGJ01000187.1"/>
</dbReference>
<comment type="caution">
    <text evidence="13">The sequence shown here is derived from an EMBL/GenBank/DDBJ whole genome shotgun (WGS) entry which is preliminary data.</text>
</comment>
<dbReference type="PANTHER" id="PTHR33693:SF1">
    <property type="entry name" value="TYPE-4 URACIL-DNA GLYCOSYLASE"/>
    <property type="match status" value="1"/>
</dbReference>
<evidence type="ECO:0000256" key="3">
    <source>
        <dbReference type="ARBA" id="ARBA00012030"/>
    </source>
</evidence>
<dbReference type="InterPro" id="IPR036895">
    <property type="entry name" value="Uracil-DNA_glycosylase-like_sf"/>
</dbReference>
<evidence type="ECO:0000256" key="6">
    <source>
        <dbReference type="ARBA" id="ARBA00022723"/>
    </source>
</evidence>
<evidence type="ECO:0000313" key="14">
    <source>
        <dbReference type="Proteomes" id="UP000197032"/>
    </source>
</evidence>
<dbReference type="Gene3D" id="3.40.470.10">
    <property type="entry name" value="Uracil-DNA glycosylase-like domain"/>
    <property type="match status" value="1"/>
</dbReference>
<comment type="similarity">
    <text evidence="2">Belongs to the uracil-DNA glycosylase (UDG) superfamily. Type 4 (UDGa) family.</text>
</comment>
<name>A0A1Z5HWK0_9FIRM</name>
<dbReference type="GO" id="GO:0006281">
    <property type="term" value="P:DNA repair"/>
    <property type="evidence" value="ECO:0007669"/>
    <property type="project" value="UniProtKB-KW"/>
</dbReference>
<keyword evidence="11" id="KW-0234">DNA repair</keyword>
<evidence type="ECO:0000259" key="12">
    <source>
        <dbReference type="SMART" id="SM00986"/>
    </source>
</evidence>
<dbReference type="AlphaFoldDB" id="A0A1Z5HWK0"/>
<dbReference type="GO" id="GO:0051539">
    <property type="term" value="F:4 iron, 4 sulfur cluster binding"/>
    <property type="evidence" value="ECO:0007669"/>
    <property type="project" value="UniProtKB-KW"/>
</dbReference>
<dbReference type="GO" id="GO:0046872">
    <property type="term" value="F:metal ion binding"/>
    <property type="evidence" value="ECO:0007669"/>
    <property type="project" value="UniProtKB-KW"/>
</dbReference>
<evidence type="ECO:0000256" key="4">
    <source>
        <dbReference type="ARBA" id="ARBA00019403"/>
    </source>
</evidence>
<keyword evidence="6" id="KW-0479">Metal-binding</keyword>
<comment type="catalytic activity">
    <reaction evidence="1">
        <text>Hydrolyzes single-stranded DNA or mismatched double-stranded DNA and polynucleotides, releasing free uracil.</text>
        <dbReference type="EC" id="3.2.2.27"/>
    </reaction>
</comment>
<dbReference type="OrthoDB" id="5290748at2"/>
<dbReference type="GO" id="GO:0004844">
    <property type="term" value="F:uracil DNA N-glycosylase activity"/>
    <property type="evidence" value="ECO:0007669"/>
    <property type="project" value="UniProtKB-EC"/>
</dbReference>
<evidence type="ECO:0000256" key="1">
    <source>
        <dbReference type="ARBA" id="ARBA00001400"/>
    </source>
</evidence>
<evidence type="ECO:0000256" key="9">
    <source>
        <dbReference type="ARBA" id="ARBA00023004"/>
    </source>
</evidence>
<keyword evidence="9" id="KW-0408">Iron</keyword>
<dbReference type="NCBIfam" id="TIGR00758">
    <property type="entry name" value="UDG_fam4"/>
    <property type="match status" value="1"/>
</dbReference>
<dbReference type="InterPro" id="IPR005273">
    <property type="entry name" value="Ura-DNA_glyco_family4"/>
</dbReference>
<accession>A0A1Z5HWK0</accession>
<dbReference type="PANTHER" id="PTHR33693">
    <property type="entry name" value="TYPE-5 URACIL-DNA GLYCOSYLASE"/>
    <property type="match status" value="1"/>
</dbReference>
<keyword evidence="5" id="KW-0004">4Fe-4S</keyword>
<dbReference type="EC" id="3.2.2.27" evidence="3"/>
<evidence type="ECO:0000256" key="11">
    <source>
        <dbReference type="ARBA" id="ARBA00023204"/>
    </source>
</evidence>
<dbReference type="CDD" id="cd10030">
    <property type="entry name" value="UDG-F4_TTUDGA_SPO1dp_like"/>
    <property type="match status" value="1"/>
</dbReference>
<gene>
    <name evidence="13" type="ORF">KKC1_30290</name>
</gene>
<protein>
    <recommendedName>
        <fullName evidence="4">Type-4 uracil-DNA glycosylase</fullName>
        <ecNumber evidence="3">3.2.2.27</ecNumber>
    </recommendedName>
</protein>
<dbReference type="InterPro" id="IPR051536">
    <property type="entry name" value="UDG_Type-4/5"/>
</dbReference>
<keyword evidence="8" id="KW-0378">Hydrolase</keyword>
<evidence type="ECO:0000256" key="5">
    <source>
        <dbReference type="ARBA" id="ARBA00022485"/>
    </source>
</evidence>
<dbReference type="Proteomes" id="UP000197032">
    <property type="component" value="Unassembled WGS sequence"/>
</dbReference>
<dbReference type="SMART" id="SM00986">
    <property type="entry name" value="UDG"/>
    <property type="match status" value="1"/>
</dbReference>
<reference evidence="14" key="1">
    <citation type="journal article" date="2017" name="Appl. Environ. Microbiol.">
        <title>Genomic analysis of Calderihabitans maritimus KKC1, a thermophilic hydrogenogenic carboxydotrophic bacterium isolated from marine sediment.</title>
        <authorList>
            <person name="Omae K."/>
            <person name="Yoneda Y."/>
            <person name="Fukuyama Y."/>
            <person name="Yoshida T."/>
            <person name="Sako Y."/>
        </authorList>
    </citation>
    <scope>NUCLEOTIDE SEQUENCE [LARGE SCALE GENOMIC DNA]</scope>
    <source>
        <strain evidence="14">KKC1</strain>
    </source>
</reference>
<dbReference type="SMART" id="SM00987">
    <property type="entry name" value="UreE_C"/>
    <property type="match status" value="1"/>
</dbReference>
<dbReference type="SUPFAM" id="SSF52141">
    <property type="entry name" value="Uracil-DNA glycosylase-like"/>
    <property type="match status" value="1"/>
</dbReference>
<evidence type="ECO:0000256" key="7">
    <source>
        <dbReference type="ARBA" id="ARBA00022763"/>
    </source>
</evidence>
<keyword evidence="10" id="KW-0411">Iron-sulfur</keyword>